<feature type="domain" description="Tetrapyrrole methylase" evidence="7">
    <location>
        <begin position="3"/>
        <end position="202"/>
    </location>
</feature>
<evidence type="ECO:0000256" key="4">
    <source>
        <dbReference type="ARBA" id="ARBA00022679"/>
    </source>
</evidence>
<accession>D7CIJ4</accession>
<dbReference type="InterPro" id="IPR008189">
    <property type="entry name" value="rRNA_ssu_MeTfrase_I"/>
</dbReference>
<dbReference type="InterPro" id="IPR018063">
    <property type="entry name" value="SAM_MeTrfase_RsmI_CS"/>
</dbReference>
<dbReference type="GO" id="GO:0070677">
    <property type="term" value="F:rRNA (cytosine-2'-O-)-methyltransferase activity"/>
    <property type="evidence" value="ECO:0007669"/>
    <property type="project" value="UniProtKB-UniRule"/>
</dbReference>
<evidence type="ECO:0000256" key="6">
    <source>
        <dbReference type="HAMAP-Rule" id="MF_01877"/>
    </source>
</evidence>
<dbReference type="RefSeq" id="WP_013174263.1">
    <property type="nucleotide sequence ID" value="NC_014220.1"/>
</dbReference>
<comment type="subcellular location">
    <subcellularLocation>
        <location evidence="6">Cytoplasm</location>
    </subcellularLocation>
</comment>
<dbReference type="FunFam" id="3.40.1010.10:FF:000007">
    <property type="entry name" value="Ribosomal RNA small subunit methyltransferase I"/>
    <property type="match status" value="1"/>
</dbReference>
<dbReference type="PIRSF" id="PIRSF005917">
    <property type="entry name" value="MTase_YraL"/>
    <property type="match status" value="1"/>
</dbReference>
<dbReference type="NCBIfam" id="TIGR00096">
    <property type="entry name" value="16S rRNA (cytidine(1402)-2'-O)-methyltransferase"/>
    <property type="match status" value="1"/>
</dbReference>
<keyword evidence="3 6" id="KW-0489">Methyltransferase</keyword>
<dbReference type="GO" id="GO:0005737">
    <property type="term" value="C:cytoplasm"/>
    <property type="evidence" value="ECO:0007669"/>
    <property type="project" value="UniProtKB-SubCell"/>
</dbReference>
<dbReference type="PANTHER" id="PTHR46111:SF1">
    <property type="entry name" value="RIBOSOMAL RNA SMALL SUBUNIT METHYLTRANSFERASE I"/>
    <property type="match status" value="1"/>
</dbReference>
<reference evidence="9" key="1">
    <citation type="journal article" date="2010" name="Stand. Genomic Sci.">
        <title>Complete genome sequence of Syntrophothermus lipocalidus type strain (TGB-C1T).</title>
        <authorList>
            <consortium name="US DOE Joint Genome Institute (JGI-PGF)"/>
            <person name="Djao O."/>
            <person name="Zhang X."/>
            <person name="Lucas S."/>
            <person name="Lapidus A."/>
            <person name="Glavina Del Rio T."/>
            <person name="Nolan M."/>
            <person name="Tice H."/>
            <person name="Cheng J."/>
            <person name="Han C."/>
            <person name="Tapia R."/>
            <person name="Goodwin L."/>
            <person name="Pitluck S."/>
            <person name="Liolios K."/>
            <person name="Ivanova N."/>
            <person name="Mavromatis K."/>
            <person name="Mikhailova N."/>
            <person name="Ovchinnikova G."/>
            <person name="Pati A."/>
            <person name="Brambilla E."/>
            <person name="Chen A."/>
            <person name="Palaniappan K."/>
            <person name="Land M."/>
            <person name="Hauser L."/>
            <person name="Chang Y."/>
            <person name="Jeffries C."/>
            <person name="Rohde M."/>
            <person name="Sikorski J."/>
            <person name="Spring S."/>
            <person name="Goker M."/>
            <person name="Detter J."/>
            <person name="Woyke T."/>
            <person name="Bristow J."/>
            <person name="Eisen J."/>
            <person name="Markowitz V."/>
            <person name="Hugenholtz P."/>
            <person name="Kyrpides N."/>
            <person name="Klenk H."/>
        </authorList>
    </citation>
    <scope>NUCLEOTIDE SEQUENCE [LARGE SCALE GENOMIC DNA]</scope>
    <source>
        <strain evidence="9">DSM 12680 / TGB-C1</strain>
    </source>
</reference>
<comment type="similarity">
    <text evidence="6">Belongs to the methyltransferase superfamily. RsmI family.</text>
</comment>
<comment type="function">
    <text evidence="6">Catalyzes the 2'-O-methylation of the ribose of cytidine 1402 (C1402) in 16S rRNA.</text>
</comment>
<dbReference type="PROSITE" id="PS01296">
    <property type="entry name" value="RSMI"/>
    <property type="match status" value="1"/>
</dbReference>
<evidence type="ECO:0000259" key="7">
    <source>
        <dbReference type="Pfam" id="PF00590"/>
    </source>
</evidence>
<protein>
    <recommendedName>
        <fullName evidence="6">Ribosomal RNA small subunit methyltransferase I</fullName>
        <ecNumber evidence="6">2.1.1.198</ecNumber>
    </recommendedName>
    <alternativeName>
        <fullName evidence="6">16S rRNA 2'-O-ribose C1402 methyltransferase</fullName>
    </alternativeName>
    <alternativeName>
        <fullName evidence="6">rRNA (cytidine-2'-O-)-methyltransferase RsmI</fullName>
    </alternativeName>
</protein>
<keyword evidence="2 6" id="KW-0698">rRNA processing</keyword>
<dbReference type="eggNOG" id="COG0313">
    <property type="taxonomic scope" value="Bacteria"/>
</dbReference>
<comment type="catalytic activity">
    <reaction evidence="6">
        <text>cytidine(1402) in 16S rRNA + S-adenosyl-L-methionine = 2'-O-methylcytidine(1402) in 16S rRNA + S-adenosyl-L-homocysteine + H(+)</text>
        <dbReference type="Rhea" id="RHEA:42924"/>
        <dbReference type="Rhea" id="RHEA-COMP:10285"/>
        <dbReference type="Rhea" id="RHEA-COMP:10286"/>
        <dbReference type="ChEBI" id="CHEBI:15378"/>
        <dbReference type="ChEBI" id="CHEBI:57856"/>
        <dbReference type="ChEBI" id="CHEBI:59789"/>
        <dbReference type="ChEBI" id="CHEBI:74495"/>
        <dbReference type="ChEBI" id="CHEBI:82748"/>
        <dbReference type="EC" id="2.1.1.198"/>
    </reaction>
</comment>
<dbReference type="AlphaFoldDB" id="D7CIJ4"/>
<evidence type="ECO:0000256" key="5">
    <source>
        <dbReference type="ARBA" id="ARBA00022691"/>
    </source>
</evidence>
<dbReference type="InterPro" id="IPR014777">
    <property type="entry name" value="4pyrrole_Mease_sub1"/>
</dbReference>
<evidence type="ECO:0000313" key="9">
    <source>
        <dbReference type="Proteomes" id="UP000000378"/>
    </source>
</evidence>
<dbReference type="Pfam" id="PF00590">
    <property type="entry name" value="TP_methylase"/>
    <property type="match status" value="1"/>
</dbReference>
<dbReference type="CDD" id="cd11648">
    <property type="entry name" value="RsmI"/>
    <property type="match status" value="1"/>
</dbReference>
<dbReference type="EC" id="2.1.1.198" evidence="6"/>
<dbReference type="InterPro" id="IPR014776">
    <property type="entry name" value="4pyrrole_Mease_sub2"/>
</dbReference>
<proteinExistence type="inferred from homology"/>
<keyword evidence="4 6" id="KW-0808">Transferase</keyword>
<dbReference type="STRING" id="643648.Slip_0052"/>
<dbReference type="HAMAP" id="MF_01877">
    <property type="entry name" value="16SrRNA_methyltr_I"/>
    <property type="match status" value="1"/>
</dbReference>
<name>D7CIJ4_SYNLT</name>
<keyword evidence="5 6" id="KW-0949">S-adenosyl-L-methionine</keyword>
<dbReference type="HOGENOM" id="CLU_044779_1_0_9"/>
<dbReference type="Gene3D" id="3.40.1010.10">
    <property type="entry name" value="Cobalt-precorrin-4 Transmethylase, Domain 1"/>
    <property type="match status" value="1"/>
</dbReference>
<keyword evidence="9" id="KW-1185">Reference proteome</keyword>
<dbReference type="EMBL" id="CP002048">
    <property type="protein sequence ID" value="ADI00859.1"/>
    <property type="molecule type" value="Genomic_DNA"/>
</dbReference>
<organism evidence="8 9">
    <name type="scientific">Syntrophothermus lipocalidus (strain DSM 12680 / TGB-C1)</name>
    <dbReference type="NCBI Taxonomy" id="643648"/>
    <lineage>
        <taxon>Bacteria</taxon>
        <taxon>Bacillati</taxon>
        <taxon>Bacillota</taxon>
        <taxon>Clostridia</taxon>
        <taxon>Eubacteriales</taxon>
        <taxon>Syntrophomonadaceae</taxon>
        <taxon>Syntrophothermus</taxon>
    </lineage>
</organism>
<dbReference type="InterPro" id="IPR035996">
    <property type="entry name" value="4pyrrol_Methylase_sf"/>
</dbReference>
<evidence type="ECO:0000313" key="8">
    <source>
        <dbReference type="EMBL" id="ADI00859.1"/>
    </source>
</evidence>
<sequence length="281" mass="31855">MGTLYVCATPIGNLEDASIRLIKVLRKVDIIACEDTRRTAKLLQRYRITTRMTSYHQHNLREKETWLINMLLSGRSIALVSDAGMPGISDPGELLVKRALAEGIKVEVVPGPSALVAALAISGMDTSRFVFEGFIPARASERQAFLKRLASEDRTIILYEAPHRLSRTLEDMEEIWGARRLAVARELTKVHEEVVRGTPAELKEHFMLNPCKGELTLVVEGYHEEQETVAKETLLREIEELMEKGIEKKEAFKMKAREYGLKKRDIYDLYLESQTQKTSGP</sequence>
<dbReference type="Gene3D" id="3.30.950.10">
    <property type="entry name" value="Methyltransferase, Cobalt-precorrin-4 Transmethylase, Domain 2"/>
    <property type="match status" value="1"/>
</dbReference>
<dbReference type="FunFam" id="3.30.950.10:FF:000002">
    <property type="entry name" value="Ribosomal RNA small subunit methyltransferase I"/>
    <property type="match status" value="1"/>
</dbReference>
<dbReference type="OrthoDB" id="9809084at2"/>
<dbReference type="PANTHER" id="PTHR46111">
    <property type="entry name" value="RIBOSOMAL RNA SMALL SUBUNIT METHYLTRANSFERASE I"/>
    <property type="match status" value="1"/>
</dbReference>
<evidence type="ECO:0000256" key="2">
    <source>
        <dbReference type="ARBA" id="ARBA00022552"/>
    </source>
</evidence>
<dbReference type="Proteomes" id="UP000000378">
    <property type="component" value="Chromosome"/>
</dbReference>
<dbReference type="KEGG" id="slp:Slip_0052"/>
<dbReference type="SUPFAM" id="SSF53790">
    <property type="entry name" value="Tetrapyrrole methylase"/>
    <property type="match status" value="1"/>
</dbReference>
<keyword evidence="1 6" id="KW-0963">Cytoplasm</keyword>
<evidence type="ECO:0000256" key="1">
    <source>
        <dbReference type="ARBA" id="ARBA00022490"/>
    </source>
</evidence>
<evidence type="ECO:0000256" key="3">
    <source>
        <dbReference type="ARBA" id="ARBA00022603"/>
    </source>
</evidence>
<gene>
    <name evidence="6" type="primary">rsmI</name>
    <name evidence="8" type="ordered locus">Slip_0052</name>
</gene>
<dbReference type="InterPro" id="IPR000878">
    <property type="entry name" value="4pyrrol_Mease"/>
</dbReference>
<reference evidence="8 9" key="2">
    <citation type="journal article" date="2010" name="Stand. Genomic Sci.">
        <title>Complete genome sequence of Syntrophothermus lipocalidus type strain (TGB-C1).</title>
        <authorList>
            <person name="Djao O.D."/>
            <person name="Zhang X."/>
            <person name="Lucas S."/>
            <person name="Lapidus A."/>
            <person name="Del Rio T.G."/>
            <person name="Nolan M."/>
            <person name="Tice H."/>
            <person name="Cheng J.F."/>
            <person name="Han C."/>
            <person name="Tapia R."/>
            <person name="Goodwin L."/>
            <person name="Pitluck S."/>
            <person name="Liolios K."/>
            <person name="Ivanova N."/>
            <person name="Mavromatis K."/>
            <person name="Mikhailova N."/>
            <person name="Ovchinnikova G."/>
            <person name="Pati A."/>
            <person name="Brambilla E."/>
            <person name="Chen A."/>
            <person name="Palaniappan K."/>
            <person name="Land M."/>
            <person name="Hauser L."/>
            <person name="Chang Y.J."/>
            <person name="Jeffries C.D."/>
            <person name="Rohde M."/>
            <person name="Sikorski J."/>
            <person name="Spring S."/>
            <person name="Goker M."/>
            <person name="Detter J.C."/>
            <person name="Woyke T."/>
            <person name="Bristow J."/>
            <person name="Eisen J.A."/>
            <person name="Markowitz V."/>
            <person name="Hugenholtz P."/>
            <person name="Kyrpides N.C."/>
            <person name="Klenk H.P."/>
        </authorList>
    </citation>
    <scope>NUCLEOTIDE SEQUENCE [LARGE SCALE GENOMIC DNA]</scope>
    <source>
        <strain evidence="9">DSM 12680 / TGB-C1</strain>
    </source>
</reference>